<dbReference type="RefSeq" id="WP_133193695.1">
    <property type="nucleotide sequence ID" value="NZ_JBHUCW010000006.1"/>
</dbReference>
<dbReference type="AlphaFoldDB" id="A0A4R5MDM2"/>
<reference evidence="1 2" key="1">
    <citation type="submission" date="2019-03" db="EMBL/GenBank/DDBJ databases">
        <title>Paraburkholderia sp. 4M-K11, isolated from subtropical forest soil.</title>
        <authorList>
            <person name="Gao Z.-H."/>
            <person name="Qiu L.-H."/>
        </authorList>
    </citation>
    <scope>NUCLEOTIDE SEQUENCE [LARGE SCALE GENOMIC DNA]</scope>
    <source>
        <strain evidence="1 2">4M-K11</strain>
    </source>
</reference>
<protein>
    <submittedName>
        <fullName evidence="1">Uncharacterized protein</fullName>
    </submittedName>
</protein>
<evidence type="ECO:0000313" key="2">
    <source>
        <dbReference type="Proteomes" id="UP000295722"/>
    </source>
</evidence>
<accession>A0A4R5MDM2</accession>
<name>A0A4R5MDM2_9BURK</name>
<gene>
    <name evidence="1" type="ORF">EYW47_04505</name>
</gene>
<dbReference type="EMBL" id="SMRP01000002">
    <property type="protein sequence ID" value="TDG25129.1"/>
    <property type="molecule type" value="Genomic_DNA"/>
</dbReference>
<dbReference type="Proteomes" id="UP000295722">
    <property type="component" value="Unassembled WGS sequence"/>
</dbReference>
<keyword evidence="2" id="KW-1185">Reference proteome</keyword>
<evidence type="ECO:0000313" key="1">
    <source>
        <dbReference type="EMBL" id="TDG25129.1"/>
    </source>
</evidence>
<organism evidence="1 2">
    <name type="scientific">Paraburkholderia silviterrae</name>
    <dbReference type="NCBI Taxonomy" id="2528715"/>
    <lineage>
        <taxon>Bacteria</taxon>
        <taxon>Pseudomonadati</taxon>
        <taxon>Pseudomonadota</taxon>
        <taxon>Betaproteobacteria</taxon>
        <taxon>Burkholderiales</taxon>
        <taxon>Burkholderiaceae</taxon>
        <taxon>Paraburkholderia</taxon>
    </lineage>
</organism>
<comment type="caution">
    <text evidence="1">The sequence shown here is derived from an EMBL/GenBank/DDBJ whole genome shotgun (WGS) entry which is preliminary data.</text>
</comment>
<sequence>MQVPANVLYACHLPPGTPNPRPVGSVEELLPGELMVVDSPMLFAHRRPPNERDLFIAECLASAPELSLTALECWGA</sequence>
<proteinExistence type="predicted"/>